<keyword evidence="5" id="KW-0411">Iron-sulfur</keyword>
<organism evidence="8 9">
    <name type="scientific">Paraburkholderia phenazinium</name>
    <dbReference type="NCBI Taxonomy" id="60549"/>
    <lineage>
        <taxon>Bacteria</taxon>
        <taxon>Pseudomonadati</taxon>
        <taxon>Pseudomonadota</taxon>
        <taxon>Betaproteobacteria</taxon>
        <taxon>Burkholderiales</taxon>
        <taxon>Burkholderiaceae</taxon>
        <taxon>Paraburkholderia</taxon>
    </lineage>
</organism>
<evidence type="ECO:0000259" key="7">
    <source>
        <dbReference type="PROSITE" id="PS51296"/>
    </source>
</evidence>
<evidence type="ECO:0000313" key="8">
    <source>
        <dbReference type="EMBL" id="SDH33274.1"/>
    </source>
</evidence>
<dbReference type="InterPro" id="IPR036922">
    <property type="entry name" value="Rieske_2Fe-2S_sf"/>
</dbReference>
<keyword evidence="4" id="KW-0408">Iron</keyword>
<evidence type="ECO:0000256" key="6">
    <source>
        <dbReference type="ARBA" id="ARBA00023063"/>
    </source>
</evidence>
<dbReference type="PROSITE" id="PS51296">
    <property type="entry name" value="RIESKE"/>
    <property type="match status" value="1"/>
</dbReference>
<evidence type="ECO:0000256" key="2">
    <source>
        <dbReference type="ARBA" id="ARBA00022723"/>
    </source>
</evidence>
<evidence type="ECO:0000256" key="1">
    <source>
        <dbReference type="ARBA" id="ARBA00022714"/>
    </source>
</evidence>
<dbReference type="InterPro" id="IPR017881">
    <property type="entry name" value="NirD"/>
</dbReference>
<proteinExistence type="predicted"/>
<evidence type="ECO:0000313" key="9">
    <source>
        <dbReference type="Proteomes" id="UP000199706"/>
    </source>
</evidence>
<accession>A0A1G8BJQ2</accession>
<dbReference type="NCBIfam" id="TIGR02378">
    <property type="entry name" value="nirD_assim_sml"/>
    <property type="match status" value="1"/>
</dbReference>
<dbReference type="Proteomes" id="UP000199706">
    <property type="component" value="Unassembled WGS sequence"/>
</dbReference>
<evidence type="ECO:0000256" key="3">
    <source>
        <dbReference type="ARBA" id="ARBA00023002"/>
    </source>
</evidence>
<dbReference type="GO" id="GO:0008942">
    <property type="term" value="F:nitrite reductase [NAD(P)H] activity"/>
    <property type="evidence" value="ECO:0007669"/>
    <property type="project" value="InterPro"/>
</dbReference>
<feature type="domain" description="Rieske" evidence="7">
    <location>
        <begin position="29"/>
        <end position="131"/>
    </location>
</feature>
<keyword evidence="1" id="KW-0001">2Fe-2S</keyword>
<dbReference type="SUPFAM" id="SSF50022">
    <property type="entry name" value="ISP domain"/>
    <property type="match status" value="1"/>
</dbReference>
<name>A0A1G8BJQ2_9BURK</name>
<dbReference type="GO" id="GO:0042128">
    <property type="term" value="P:nitrate assimilation"/>
    <property type="evidence" value="ECO:0007669"/>
    <property type="project" value="UniProtKB-KW"/>
</dbReference>
<dbReference type="Pfam" id="PF13806">
    <property type="entry name" value="Rieske_2"/>
    <property type="match status" value="1"/>
</dbReference>
<dbReference type="InterPro" id="IPR012748">
    <property type="entry name" value="Rieske-like_NirD"/>
</dbReference>
<gene>
    <name evidence="8" type="ORF">SAMN05216466_10967</name>
</gene>
<dbReference type="EMBL" id="FNCJ01000009">
    <property type="protein sequence ID" value="SDH33274.1"/>
    <property type="molecule type" value="Genomic_DNA"/>
</dbReference>
<keyword evidence="2" id="KW-0479">Metal-binding</keyword>
<evidence type="ECO:0000256" key="4">
    <source>
        <dbReference type="ARBA" id="ARBA00023004"/>
    </source>
</evidence>
<dbReference type="PROSITE" id="PS51300">
    <property type="entry name" value="NIRD"/>
    <property type="match status" value="1"/>
</dbReference>
<dbReference type="GO" id="GO:0051537">
    <property type="term" value="F:2 iron, 2 sulfur cluster binding"/>
    <property type="evidence" value="ECO:0007669"/>
    <property type="project" value="UniProtKB-KW"/>
</dbReference>
<dbReference type="CDD" id="cd03529">
    <property type="entry name" value="Rieske_NirD"/>
    <property type="match status" value="1"/>
</dbReference>
<keyword evidence="6" id="KW-0534">Nitrate assimilation</keyword>
<protein>
    <submittedName>
        <fullName evidence="8">Assimilatory nitrite reductase (NAD(P)H) small subunit</fullName>
    </submittedName>
</protein>
<dbReference type="GO" id="GO:0046872">
    <property type="term" value="F:metal ion binding"/>
    <property type="evidence" value="ECO:0007669"/>
    <property type="project" value="UniProtKB-KW"/>
</dbReference>
<sequence>MQADMHNEPAIAEPESSIMSTQANPHDWVPVCALDEIVPNTGVCALVDGKQVAVFKVGGGEGGVYAIDNYDPCSQAAVLSRGLIGSLGERIVVASPIYKQHFDLRTGECLEAPEHSVSAFAAQVRDGQVWVAI</sequence>
<dbReference type="PANTHER" id="PTHR40562">
    <property type="match status" value="1"/>
</dbReference>
<dbReference type="AlphaFoldDB" id="A0A1G8BJQ2"/>
<evidence type="ECO:0000256" key="5">
    <source>
        <dbReference type="ARBA" id="ARBA00023014"/>
    </source>
</evidence>
<reference evidence="8 9" key="1">
    <citation type="submission" date="2016-10" db="EMBL/GenBank/DDBJ databases">
        <authorList>
            <person name="de Groot N.N."/>
        </authorList>
    </citation>
    <scope>NUCLEOTIDE SEQUENCE [LARGE SCALE GENOMIC DNA]</scope>
    <source>
        <strain evidence="8 9">LMG 2247</strain>
    </source>
</reference>
<keyword evidence="3" id="KW-0560">Oxidoreductase</keyword>
<dbReference type="InterPro" id="IPR017941">
    <property type="entry name" value="Rieske_2Fe-2S"/>
</dbReference>
<dbReference type="Gene3D" id="2.102.10.10">
    <property type="entry name" value="Rieske [2Fe-2S] iron-sulphur domain"/>
    <property type="match status" value="1"/>
</dbReference>
<dbReference type="PANTHER" id="PTHR40562:SF1">
    <property type="entry name" value="NITRITE REDUCTASE (NADH) SMALL SUBUNIT"/>
    <property type="match status" value="1"/>
</dbReference>